<evidence type="ECO:0000256" key="1">
    <source>
        <dbReference type="SAM" id="MobiDB-lite"/>
    </source>
</evidence>
<feature type="region of interest" description="Disordered" evidence="1">
    <location>
        <begin position="107"/>
        <end position="126"/>
    </location>
</feature>
<organism evidence="2 3">
    <name type="scientific">Elysia crispata</name>
    <name type="common">lettuce slug</name>
    <dbReference type="NCBI Taxonomy" id="231223"/>
    <lineage>
        <taxon>Eukaryota</taxon>
        <taxon>Metazoa</taxon>
        <taxon>Spiralia</taxon>
        <taxon>Lophotrochozoa</taxon>
        <taxon>Mollusca</taxon>
        <taxon>Gastropoda</taxon>
        <taxon>Heterobranchia</taxon>
        <taxon>Euthyneura</taxon>
        <taxon>Panpulmonata</taxon>
        <taxon>Sacoglossa</taxon>
        <taxon>Placobranchoidea</taxon>
        <taxon>Plakobranchidae</taxon>
        <taxon>Elysia</taxon>
    </lineage>
</organism>
<dbReference type="Proteomes" id="UP001283361">
    <property type="component" value="Unassembled WGS sequence"/>
</dbReference>
<reference evidence="2" key="1">
    <citation type="journal article" date="2023" name="G3 (Bethesda)">
        <title>A reference genome for the long-term kleptoplast-retaining sea slug Elysia crispata morphotype clarki.</title>
        <authorList>
            <person name="Eastman K.E."/>
            <person name="Pendleton A.L."/>
            <person name="Shaikh M.A."/>
            <person name="Suttiyut T."/>
            <person name="Ogas R."/>
            <person name="Tomko P."/>
            <person name="Gavelis G."/>
            <person name="Widhalm J.R."/>
            <person name="Wisecaver J.H."/>
        </authorList>
    </citation>
    <scope>NUCLEOTIDE SEQUENCE</scope>
    <source>
        <strain evidence="2">ECLA1</strain>
    </source>
</reference>
<dbReference type="EMBL" id="JAWDGP010001105">
    <property type="protein sequence ID" value="KAK3794510.1"/>
    <property type="molecule type" value="Genomic_DNA"/>
</dbReference>
<protein>
    <recommendedName>
        <fullName evidence="4">CABIT domain-containing protein</fullName>
    </recommendedName>
</protein>
<evidence type="ECO:0008006" key="4">
    <source>
        <dbReference type="Google" id="ProtNLM"/>
    </source>
</evidence>
<keyword evidence="3" id="KW-1185">Reference proteome</keyword>
<proteinExistence type="predicted"/>
<gene>
    <name evidence="2" type="ORF">RRG08_003661</name>
</gene>
<accession>A0AAE1AUZ1</accession>
<comment type="caution">
    <text evidence="2">The sequence shown here is derived from an EMBL/GenBank/DDBJ whole genome shotgun (WGS) entry which is preliminary data.</text>
</comment>
<name>A0AAE1AUZ1_9GAST</name>
<evidence type="ECO:0000313" key="2">
    <source>
        <dbReference type="EMBL" id="KAK3794510.1"/>
    </source>
</evidence>
<dbReference type="AlphaFoldDB" id="A0AAE1AUZ1"/>
<evidence type="ECO:0000313" key="3">
    <source>
        <dbReference type="Proteomes" id="UP001283361"/>
    </source>
</evidence>
<sequence length="519" mass="57611">MYPETWMYLEVSSPAGGCPLSLLPPTLLFLLLPTPSLAISLILSHCLSFSPFLLPQPTPSLSPFLSALSLAEQGGHVTDPVPDLDLFAQARLVLGKRPQNPPQIEVRSVSAVSRKHHAPAQQRPDSSRLADVVIDNPVNQAADWTQHAFALQDLLERFPLPQIVRSSDRLLPGEDSNLPVNVHVPLLLFSGRSARKLLAKHVAPNLQGRGHVRLTETDESIVIPEDYDGHFLRLQARTTNDNSVVRSLLYIAKNPVAAFVNFTPVVSFFSDHQNYGVQNFAYTEDGNSYASSGLSSKRSAQSQLQLQQQKMLHPPGSVFMVSGTTKGVVNLKKKSREVILLRCTDPSGKELHIPTDQPGEFIEVEIPPNGSMKLSILPRDLIAANRYPGLVRFVYGENAPRLTPCSLMFMLVDTFSEDSVIGCLLYPNHAMLIEIPLMSSLSFQVALNRDALMTLPLPRHAMRVVEARRETFVRDLKLKVKFIHRVNSAAQSNREENDEDLASATVRTRLLVNEAFFYL</sequence>